<evidence type="ECO:0000256" key="7">
    <source>
        <dbReference type="SAM" id="Coils"/>
    </source>
</evidence>
<reference evidence="8" key="1">
    <citation type="submission" date="2022-01" db="EMBL/GenBank/DDBJ databases">
        <authorList>
            <person name="King R."/>
        </authorList>
    </citation>
    <scope>NUCLEOTIDE SEQUENCE</scope>
</reference>
<dbReference type="EMBL" id="OU895879">
    <property type="protein sequence ID" value="CAG9807854.1"/>
    <property type="molecule type" value="Genomic_DNA"/>
</dbReference>
<evidence type="ECO:0000256" key="2">
    <source>
        <dbReference type="ARBA" id="ARBA00004496"/>
    </source>
</evidence>
<dbReference type="InterPro" id="IPR016069">
    <property type="entry name" value="Translin_C"/>
</dbReference>
<dbReference type="GO" id="GO:0043565">
    <property type="term" value="F:sequence-specific DNA binding"/>
    <property type="evidence" value="ECO:0007669"/>
    <property type="project" value="InterPro"/>
</dbReference>
<evidence type="ECO:0000256" key="4">
    <source>
        <dbReference type="ARBA" id="ARBA00022490"/>
    </source>
</evidence>
<feature type="binding site" evidence="6">
    <location>
        <position position="128"/>
    </location>
    <ligand>
        <name>Mg(2+)</name>
        <dbReference type="ChEBI" id="CHEBI:18420"/>
    </ligand>
</feature>
<dbReference type="CDD" id="cd14820">
    <property type="entry name" value="TRAX"/>
    <property type="match status" value="1"/>
</dbReference>
<organism evidence="8 9">
    <name type="scientific">Chironomus riparius</name>
    <dbReference type="NCBI Taxonomy" id="315576"/>
    <lineage>
        <taxon>Eukaryota</taxon>
        <taxon>Metazoa</taxon>
        <taxon>Ecdysozoa</taxon>
        <taxon>Arthropoda</taxon>
        <taxon>Hexapoda</taxon>
        <taxon>Insecta</taxon>
        <taxon>Pterygota</taxon>
        <taxon>Neoptera</taxon>
        <taxon>Endopterygota</taxon>
        <taxon>Diptera</taxon>
        <taxon>Nematocera</taxon>
        <taxon>Chironomoidea</taxon>
        <taxon>Chironomidae</taxon>
        <taxon>Chironominae</taxon>
        <taxon>Chironomus</taxon>
    </lineage>
</organism>
<accession>A0A9N9WVL7</accession>
<dbReference type="Gene3D" id="1.20.58.200">
    <property type="entry name" value="Translin, domain 2"/>
    <property type="match status" value="1"/>
</dbReference>
<dbReference type="Pfam" id="PF01997">
    <property type="entry name" value="Translin"/>
    <property type="match status" value="1"/>
</dbReference>
<dbReference type="InterPro" id="IPR036081">
    <property type="entry name" value="Translin_sf"/>
</dbReference>
<keyword evidence="7" id="KW-0175">Coiled coil</keyword>
<keyword evidence="9" id="KW-1185">Reference proteome</keyword>
<protein>
    <recommendedName>
        <fullName evidence="10">Translin-associated protein X</fullName>
    </recommendedName>
</protein>
<dbReference type="SUPFAM" id="SSF74784">
    <property type="entry name" value="Translin"/>
    <property type="match status" value="1"/>
</dbReference>
<comment type="similarity">
    <text evidence="3">Belongs to the translin family.</text>
</comment>
<evidence type="ECO:0000313" key="9">
    <source>
        <dbReference type="Proteomes" id="UP001153620"/>
    </source>
</evidence>
<feature type="coiled-coil region" evidence="7">
    <location>
        <begin position="71"/>
        <end position="98"/>
    </location>
</feature>
<dbReference type="PANTHER" id="PTHR10741">
    <property type="entry name" value="TRANSLIN AND TRANSLIN ASSOCIATED PROTEIN X"/>
    <property type="match status" value="1"/>
</dbReference>
<evidence type="ECO:0008006" key="10">
    <source>
        <dbReference type="Google" id="ProtNLM"/>
    </source>
</evidence>
<keyword evidence="5" id="KW-0539">Nucleus</keyword>
<feature type="binding site" evidence="6">
    <location>
        <position position="180"/>
    </location>
    <ligand>
        <name>Mg(2+)</name>
        <dbReference type="ChEBI" id="CHEBI:18420"/>
    </ligand>
</feature>
<keyword evidence="6" id="KW-0460">Magnesium</keyword>
<keyword evidence="4" id="KW-0963">Cytoplasm</keyword>
<dbReference type="GO" id="GO:0005634">
    <property type="term" value="C:nucleus"/>
    <property type="evidence" value="ECO:0007669"/>
    <property type="project" value="UniProtKB-SubCell"/>
</dbReference>
<dbReference type="Gene3D" id="1.20.58.190">
    <property type="entry name" value="Translin, domain 1"/>
    <property type="match status" value="1"/>
</dbReference>
<dbReference type="OrthoDB" id="31005at2759"/>
<evidence type="ECO:0000256" key="1">
    <source>
        <dbReference type="ARBA" id="ARBA00004123"/>
    </source>
</evidence>
<proteinExistence type="inferred from homology"/>
<dbReference type="GO" id="GO:0005737">
    <property type="term" value="C:cytoplasm"/>
    <property type="evidence" value="ECO:0007669"/>
    <property type="project" value="UniProtKB-SubCell"/>
</dbReference>
<dbReference type="AlphaFoldDB" id="A0A9N9WVL7"/>
<sequence>MAFRGPRNFKNFREKRRIEDDDSEQSKSNNPVIQNFLIYRKELDNKHDRHEKLVKLSRDITIESKRIIFLLHNIDARKNNKESVLSEAKERLDKVINSNFATIAYELVGHEIFQYMRAISPALQEFIEALTFYEFLSDKQCSDWEVIKERLKYKHDELDEISLHLAPAEYMLGFADNTGEIMRFCINSLGSGETDNCFKACKFLQNIYAHFLSIGSVPNHGRDFSQKISTMKMSTLKTEHVCYQLKVRGTEGAKFPSLDIKLDNDDIDEGFY</sequence>
<gene>
    <name evidence="8" type="ORF">CHIRRI_LOCUS10700</name>
</gene>
<dbReference type="GO" id="GO:0046872">
    <property type="term" value="F:metal ion binding"/>
    <property type="evidence" value="ECO:0007669"/>
    <property type="project" value="UniProtKB-KW"/>
</dbReference>
<dbReference type="InterPro" id="IPR002848">
    <property type="entry name" value="Translin_fam"/>
</dbReference>
<evidence type="ECO:0000313" key="8">
    <source>
        <dbReference type="EMBL" id="CAG9807854.1"/>
    </source>
</evidence>
<comment type="subcellular location">
    <subcellularLocation>
        <location evidence="2">Cytoplasm</location>
    </subcellularLocation>
    <subcellularLocation>
        <location evidence="1">Nucleus</location>
    </subcellularLocation>
</comment>
<keyword evidence="6" id="KW-0479">Metal-binding</keyword>
<dbReference type="Proteomes" id="UP001153620">
    <property type="component" value="Chromosome 3"/>
</dbReference>
<evidence type="ECO:0000256" key="5">
    <source>
        <dbReference type="ARBA" id="ARBA00023242"/>
    </source>
</evidence>
<name>A0A9N9WVL7_9DIPT</name>
<evidence type="ECO:0000256" key="6">
    <source>
        <dbReference type="PIRSR" id="PIRSR602848-1"/>
    </source>
</evidence>
<evidence type="ECO:0000256" key="3">
    <source>
        <dbReference type="ARBA" id="ARBA00005902"/>
    </source>
</evidence>
<dbReference type="InterPro" id="IPR016068">
    <property type="entry name" value="Translin_N"/>
</dbReference>
<dbReference type="FunFam" id="1.20.58.200:FF:000001">
    <property type="entry name" value="Translin-associated factor X"/>
    <property type="match status" value="1"/>
</dbReference>
<reference evidence="8" key="2">
    <citation type="submission" date="2022-10" db="EMBL/GenBank/DDBJ databases">
        <authorList>
            <consortium name="ENA_rothamsted_submissions"/>
            <consortium name="culmorum"/>
            <person name="King R."/>
        </authorList>
    </citation>
    <scope>NUCLEOTIDE SEQUENCE</scope>
</reference>